<dbReference type="EMBL" id="CP030862">
    <property type="protein sequence ID" value="AXE27284.1"/>
    <property type="molecule type" value="Genomic_DNA"/>
</dbReference>
<keyword evidence="4" id="KW-0645">Protease</keyword>
<dbReference type="GO" id="GO:0004252">
    <property type="term" value="F:serine-type endopeptidase activity"/>
    <property type="evidence" value="ECO:0007669"/>
    <property type="project" value="InterPro"/>
</dbReference>
<dbReference type="Proteomes" id="UP000252004">
    <property type="component" value="Chromosome"/>
</dbReference>
<feature type="signal peptide" evidence="2">
    <location>
        <begin position="1"/>
        <end position="27"/>
    </location>
</feature>
<dbReference type="InterPro" id="IPR009003">
    <property type="entry name" value="Peptidase_S1_PA"/>
</dbReference>
<dbReference type="InterPro" id="IPR043504">
    <property type="entry name" value="Peptidase_S1_PA_chymotrypsin"/>
</dbReference>
<dbReference type="PANTHER" id="PTHR15462">
    <property type="entry name" value="SERINE PROTEASE"/>
    <property type="match status" value="1"/>
</dbReference>
<sequence length="269" mass="27817">MTAVRRGASAAAAAGVAAALAVAFAQAVDEDAGAVHPFPGVGVLMANGEHWCTASVVDSPKGTVVATAAHCVAPAGEDGEPGEVAHDGREIGDLSFAPAFTGEGAGRQPLGVWKVKAVHVDERWTRWGEDTADYAFLSVEPDEDGRTVQQAVQEAVGGAREAPVPDWTSGYEREVTVVGYPESARNPENRPVSCSTRTAHDEDDPAMLYIGCAGFWTGTSGSPFIADRGGPGSPGHLIGVLSGGDTDVDSTAALFDERARALYERAAQD</sequence>
<proteinExistence type="predicted"/>
<dbReference type="GO" id="GO:0006508">
    <property type="term" value="P:proteolysis"/>
    <property type="evidence" value="ECO:0007669"/>
    <property type="project" value="UniProtKB-KW"/>
</dbReference>
<dbReference type="InterPro" id="IPR001254">
    <property type="entry name" value="Trypsin_dom"/>
</dbReference>
<evidence type="ECO:0000313" key="5">
    <source>
        <dbReference type="Proteomes" id="UP000252004"/>
    </source>
</evidence>
<dbReference type="InterPro" id="IPR050966">
    <property type="entry name" value="Glutamyl_endopeptidase"/>
</dbReference>
<dbReference type="AlphaFoldDB" id="A0A344U8R3"/>
<evidence type="ECO:0000256" key="2">
    <source>
        <dbReference type="SAM" id="SignalP"/>
    </source>
</evidence>
<dbReference type="OrthoDB" id="3507155at2"/>
<evidence type="ECO:0000313" key="4">
    <source>
        <dbReference type="EMBL" id="AXE27284.1"/>
    </source>
</evidence>
<keyword evidence="1 2" id="KW-0732">Signal</keyword>
<keyword evidence="5" id="KW-1185">Reference proteome</keyword>
<feature type="domain" description="Peptidase S1" evidence="3">
    <location>
        <begin position="36"/>
        <end position="246"/>
    </location>
</feature>
<evidence type="ECO:0000256" key="1">
    <source>
        <dbReference type="ARBA" id="ARBA00022729"/>
    </source>
</evidence>
<dbReference type="Gene3D" id="2.40.10.10">
    <property type="entry name" value="Trypsin-like serine proteases"/>
    <property type="match status" value="2"/>
</dbReference>
<organism evidence="4 5">
    <name type="scientific">Streptomyces globosus</name>
    <dbReference type="NCBI Taxonomy" id="68209"/>
    <lineage>
        <taxon>Bacteria</taxon>
        <taxon>Bacillati</taxon>
        <taxon>Actinomycetota</taxon>
        <taxon>Actinomycetes</taxon>
        <taxon>Kitasatosporales</taxon>
        <taxon>Streptomycetaceae</taxon>
        <taxon>Streptomyces</taxon>
    </lineage>
</organism>
<accession>A0A344U8R3</accession>
<dbReference type="Pfam" id="PF00089">
    <property type="entry name" value="Trypsin"/>
    <property type="match status" value="1"/>
</dbReference>
<evidence type="ECO:0000259" key="3">
    <source>
        <dbReference type="Pfam" id="PF00089"/>
    </source>
</evidence>
<reference evidence="4 5" key="1">
    <citation type="submission" date="2018-01" db="EMBL/GenBank/DDBJ databases">
        <title>Draft genome Sequence of streptomyces globosus LZH-48.</title>
        <authorList>
            <person name="Ran K."/>
            <person name="Li Z."/>
            <person name="Wei S."/>
            <person name="Dong R."/>
        </authorList>
    </citation>
    <scope>NUCLEOTIDE SEQUENCE [LARGE SCALE GENOMIC DNA]</scope>
    <source>
        <strain evidence="4 5">LZH-48</strain>
    </source>
</reference>
<dbReference type="SUPFAM" id="SSF50494">
    <property type="entry name" value="Trypsin-like serine proteases"/>
    <property type="match status" value="1"/>
</dbReference>
<dbReference type="PANTHER" id="PTHR15462:SF8">
    <property type="entry name" value="SERINE PROTEASE"/>
    <property type="match status" value="1"/>
</dbReference>
<keyword evidence="4" id="KW-0378">Hydrolase</keyword>
<gene>
    <name evidence="4" type="ORF">C0216_04410</name>
</gene>
<protein>
    <submittedName>
        <fullName evidence="4">Serine protease</fullName>
    </submittedName>
</protein>
<name>A0A344U8R3_9ACTN</name>
<dbReference type="KEGG" id="sgz:C0216_04410"/>
<feature type="chain" id="PRO_5016880967" evidence="2">
    <location>
        <begin position="28"/>
        <end position="269"/>
    </location>
</feature>